<evidence type="ECO:0000313" key="6">
    <source>
        <dbReference type="EMBL" id="KAH9830722.1"/>
    </source>
</evidence>
<protein>
    <recommendedName>
        <fullName evidence="8">DUF1793-domain-containing protein</fullName>
    </recommendedName>
</protein>
<feature type="region of interest" description="Disordered" evidence="1">
    <location>
        <begin position="698"/>
        <end position="718"/>
    </location>
</feature>
<dbReference type="Proteomes" id="UP000814176">
    <property type="component" value="Unassembled WGS sequence"/>
</dbReference>
<dbReference type="EMBL" id="JADCUA010000029">
    <property type="protein sequence ID" value="KAH9830722.1"/>
    <property type="molecule type" value="Genomic_DNA"/>
</dbReference>
<dbReference type="InterPro" id="IPR008928">
    <property type="entry name" value="6-hairpin_glycosidase_sf"/>
</dbReference>
<evidence type="ECO:0000259" key="5">
    <source>
        <dbReference type="Pfam" id="PF17168"/>
    </source>
</evidence>
<dbReference type="Pfam" id="PF16335">
    <property type="entry name" value="GtaA_6_Hairpin"/>
    <property type="match status" value="1"/>
</dbReference>
<feature type="chain" id="PRO_5045123753" description="DUF1793-domain-containing protein" evidence="3">
    <location>
        <begin position="19"/>
        <end position="963"/>
    </location>
</feature>
<evidence type="ECO:0000256" key="3">
    <source>
        <dbReference type="SAM" id="SignalP"/>
    </source>
</evidence>
<evidence type="ECO:0000256" key="1">
    <source>
        <dbReference type="SAM" id="MobiDB-lite"/>
    </source>
</evidence>
<dbReference type="RefSeq" id="XP_047773983.1">
    <property type="nucleotide sequence ID" value="XM_047928518.1"/>
</dbReference>
<dbReference type="SUPFAM" id="SSF48208">
    <property type="entry name" value="Six-hairpin glycosidases"/>
    <property type="match status" value="1"/>
</dbReference>
<keyword evidence="2" id="KW-0812">Transmembrane</keyword>
<dbReference type="InterPro" id="IPR052743">
    <property type="entry name" value="Glutaminase_GtaA"/>
</dbReference>
<evidence type="ECO:0000259" key="4">
    <source>
        <dbReference type="Pfam" id="PF16335"/>
    </source>
</evidence>
<feature type="compositionally biased region" description="Low complexity" evidence="1">
    <location>
        <begin position="795"/>
        <end position="814"/>
    </location>
</feature>
<comment type="caution">
    <text evidence="6">The sequence shown here is derived from an EMBL/GenBank/DDBJ whole genome shotgun (WGS) entry which is preliminary data.</text>
</comment>
<feature type="region of interest" description="Disordered" evidence="1">
    <location>
        <begin position="856"/>
        <end position="921"/>
    </location>
</feature>
<accession>A0ABQ8K2H8</accession>
<gene>
    <name evidence="6" type="ORF">C8Q71DRAFT_883520</name>
</gene>
<keyword evidence="3" id="KW-0732">Signal</keyword>
<evidence type="ECO:0008006" key="8">
    <source>
        <dbReference type="Google" id="ProtNLM"/>
    </source>
</evidence>
<dbReference type="Pfam" id="PF17168">
    <property type="entry name" value="DUF5127"/>
    <property type="match status" value="1"/>
</dbReference>
<dbReference type="PANTHER" id="PTHR31987">
    <property type="entry name" value="GLUTAMINASE A-RELATED"/>
    <property type="match status" value="1"/>
</dbReference>
<feature type="region of interest" description="Disordered" evidence="1">
    <location>
        <begin position="768"/>
        <end position="814"/>
    </location>
</feature>
<keyword evidence="2" id="KW-0472">Membrane</keyword>
<evidence type="ECO:0000256" key="2">
    <source>
        <dbReference type="SAM" id="Phobius"/>
    </source>
</evidence>
<feature type="domain" description="Glutaminase A N-terminal" evidence="5">
    <location>
        <begin position="101"/>
        <end position="333"/>
    </location>
</feature>
<proteinExistence type="predicted"/>
<dbReference type="GeneID" id="72009250"/>
<feature type="compositionally biased region" description="Low complexity" evidence="1">
    <location>
        <begin position="701"/>
        <end position="718"/>
    </location>
</feature>
<feature type="signal peptide" evidence="3">
    <location>
        <begin position="1"/>
        <end position="18"/>
    </location>
</feature>
<dbReference type="PANTHER" id="PTHR31987:SF14">
    <property type="entry name" value="PUTATIVE (AFU_ORTHOLOGUE AFUA_6G09910)-RELATED"/>
    <property type="match status" value="1"/>
</dbReference>
<dbReference type="InterPro" id="IPR033433">
    <property type="entry name" value="GtaA_N"/>
</dbReference>
<reference evidence="6 7" key="1">
    <citation type="journal article" date="2021" name="Environ. Microbiol.">
        <title>Gene family expansions and transcriptome signatures uncover fungal adaptations to wood decay.</title>
        <authorList>
            <person name="Hage H."/>
            <person name="Miyauchi S."/>
            <person name="Viragh M."/>
            <person name="Drula E."/>
            <person name="Min B."/>
            <person name="Chaduli D."/>
            <person name="Navarro D."/>
            <person name="Favel A."/>
            <person name="Norest M."/>
            <person name="Lesage-Meessen L."/>
            <person name="Balint B."/>
            <person name="Merenyi Z."/>
            <person name="de Eugenio L."/>
            <person name="Morin E."/>
            <person name="Martinez A.T."/>
            <person name="Baldrian P."/>
            <person name="Stursova M."/>
            <person name="Martinez M.J."/>
            <person name="Novotny C."/>
            <person name="Magnuson J.K."/>
            <person name="Spatafora J.W."/>
            <person name="Maurice S."/>
            <person name="Pangilinan J."/>
            <person name="Andreopoulos W."/>
            <person name="LaButti K."/>
            <person name="Hundley H."/>
            <person name="Na H."/>
            <person name="Kuo A."/>
            <person name="Barry K."/>
            <person name="Lipzen A."/>
            <person name="Henrissat B."/>
            <person name="Riley R."/>
            <person name="Ahrendt S."/>
            <person name="Nagy L.G."/>
            <person name="Grigoriev I.V."/>
            <person name="Martin F."/>
            <person name="Rosso M.N."/>
        </authorList>
    </citation>
    <scope>NUCLEOTIDE SEQUENCE [LARGE SCALE GENOMIC DNA]</scope>
    <source>
        <strain evidence="6 7">CIRM-BRFM 1785</strain>
    </source>
</reference>
<feature type="transmembrane region" description="Helical" evidence="2">
    <location>
        <begin position="723"/>
        <end position="747"/>
    </location>
</feature>
<evidence type="ECO:0000313" key="7">
    <source>
        <dbReference type="Proteomes" id="UP000814176"/>
    </source>
</evidence>
<dbReference type="InterPro" id="IPR032514">
    <property type="entry name" value="GtaA_central"/>
</dbReference>
<name>A0ABQ8K2H8_9APHY</name>
<keyword evidence="7" id="KW-1185">Reference proteome</keyword>
<sequence>MLLYLVLCILSLVSVVRPQPQIQTFWPAAAPIAVRSPYLNVWQSAVSTNDYPVFWNGSVLGWVGLIRVDGNTYRWLGNNFDLTGSVGAAGCNVTYTEVTPTRTIQTVQAGPVNLTLTFLSPIEPSDWVKQSMPFSYLAVEFASTDNKEHDVQLYSDISAEWVSAYKGYVAEWSTNQTDNIVYHAIKLQQPQAFDEQYQQANDGTAYYAMSLGYGQSVGWQSCQDTVCYETFYASGALSSKNDNDTFRAISTDLPVFAFSVDFGNVSATQSPVVWTVGYVRDPSIEYTLLGDASTLRPYYTTQYSSAQDALEAFLSDYNNSLSRSQDLDSQIESAAANVSSGSQYYNMLSLAARQAFAALDLTTSSPGGSDSSTRFFMKDIGYSSRVNPVETLYAALPMFLYFNASMVKPLLLPLLEQQNSSSYTAQYAASDIGTSYPVVSDPTANANEGVEQSGNMLIMTLAHATYASDSSLLEGYYALLKRWADYLVSNALYPENQLSVDTMSTTSNSTNLALKGIIGIQAMSNISAILQRDEDAQHYSSVASQYSETWKSLAMTSDSAHIVPTYGDSSSAWSMAYNLYAHTLLGFDLLDEAVFTGTTTYYQGLLQSGADYTYGLPLDSEHDILGSPAWMSLTAASLTDTTVSQQMLSRLWKYASSNSSTRPFPSRYNVSDGDFVGGTASPAQGALFAPLVLSGNRLNTSGSPSSQQPSSASSSSGGHHTPIAAIVGGVVGGVAGCLLVILAVYLFRRNRRRRMVFVEPYISPVLSEKEGEAASPPSQRYLLAPSPPHTPSATGDSSIIGGAPSSISSPTSISSPMVPQTIAGSVIVLGSPPSVISSHVTTSSLRATDVPPPAVTLTPFPEPVNGSEVAGASLTSSSQPPEVEVVAGPDTTLPPPLSPSIGAQDTDIQSPGAASKLSISSRNRDAELASLRNDMQQLRQELQRVVPVLERLDEPPPDYWSHQ</sequence>
<organism evidence="6 7">
    <name type="scientific">Rhodofomes roseus</name>
    <dbReference type="NCBI Taxonomy" id="34475"/>
    <lineage>
        <taxon>Eukaryota</taxon>
        <taxon>Fungi</taxon>
        <taxon>Dikarya</taxon>
        <taxon>Basidiomycota</taxon>
        <taxon>Agaricomycotina</taxon>
        <taxon>Agaricomycetes</taxon>
        <taxon>Polyporales</taxon>
        <taxon>Rhodofomes</taxon>
    </lineage>
</organism>
<keyword evidence="2" id="KW-1133">Transmembrane helix</keyword>
<feature type="domain" description="Glutaminase A central" evidence="4">
    <location>
        <begin position="341"/>
        <end position="690"/>
    </location>
</feature>